<gene>
    <name evidence="1" type="ORF">D7V88_40810</name>
</gene>
<evidence type="ECO:0000313" key="2">
    <source>
        <dbReference type="Proteomes" id="UP000268094"/>
    </source>
</evidence>
<protein>
    <submittedName>
        <fullName evidence="1">Uncharacterized protein</fullName>
    </submittedName>
</protein>
<reference evidence="2" key="1">
    <citation type="submission" date="2018-09" db="EMBL/GenBank/DDBJ databases">
        <authorList>
            <person name="Livingstone P.G."/>
            <person name="Whitworth D.E."/>
        </authorList>
    </citation>
    <scope>NUCLEOTIDE SEQUENCE [LARGE SCALE GENOMIC DNA]</scope>
    <source>
        <strain evidence="2">CA054A</strain>
    </source>
</reference>
<evidence type="ECO:0000313" key="1">
    <source>
        <dbReference type="EMBL" id="RKG68094.1"/>
    </source>
</evidence>
<accession>A0A3A8HKP6</accession>
<keyword evidence="2" id="KW-1185">Reference proteome</keyword>
<dbReference type="EMBL" id="RAVZ01000619">
    <property type="protein sequence ID" value="RKG68094.1"/>
    <property type="molecule type" value="Genomic_DNA"/>
</dbReference>
<dbReference type="Proteomes" id="UP000268094">
    <property type="component" value="Unassembled WGS sequence"/>
</dbReference>
<dbReference type="AlphaFoldDB" id="A0A3A8HKP6"/>
<name>A0A3A8HKP6_9BACT</name>
<organism evidence="1 2">
    <name type="scientific">Corallococcus terminator</name>
    <dbReference type="NCBI Taxonomy" id="2316733"/>
    <lineage>
        <taxon>Bacteria</taxon>
        <taxon>Pseudomonadati</taxon>
        <taxon>Myxococcota</taxon>
        <taxon>Myxococcia</taxon>
        <taxon>Myxococcales</taxon>
        <taxon>Cystobacterineae</taxon>
        <taxon>Myxococcaceae</taxon>
        <taxon>Corallococcus</taxon>
    </lineage>
</organism>
<proteinExistence type="predicted"/>
<dbReference type="RefSeq" id="WP_120545867.1">
    <property type="nucleotide sequence ID" value="NZ_RAVZ01000619.1"/>
</dbReference>
<comment type="caution">
    <text evidence="1">The sequence shown here is derived from an EMBL/GenBank/DDBJ whole genome shotgun (WGS) entry which is preliminary data.</text>
</comment>
<sequence>MMQTLPLPATRSAAINIWLVVVSALKSALPEDDLVSQVLSVLASVDPDWLNRFEPLGIKDGVLILACTSDFLEAALRDLYGEEIRVELARLQPPAEVRDFAVRQLEVVV</sequence>